<evidence type="ECO:0000313" key="2">
    <source>
        <dbReference type="Proteomes" id="UP001196413"/>
    </source>
</evidence>
<keyword evidence="2" id="KW-1185">Reference proteome</keyword>
<reference evidence="1" key="1">
    <citation type="submission" date="2021-06" db="EMBL/GenBank/DDBJ databases">
        <title>Parelaphostrongylus tenuis whole genome reference sequence.</title>
        <authorList>
            <person name="Garwood T.J."/>
            <person name="Larsen P.A."/>
            <person name="Fountain-Jones N.M."/>
            <person name="Garbe J.R."/>
            <person name="Macchietto M.G."/>
            <person name="Kania S.A."/>
            <person name="Gerhold R.W."/>
            <person name="Richards J.E."/>
            <person name="Wolf T.M."/>
        </authorList>
    </citation>
    <scope>NUCLEOTIDE SEQUENCE</scope>
    <source>
        <strain evidence="1">MNPRO001-30</strain>
        <tissue evidence="1">Meninges</tissue>
    </source>
</reference>
<evidence type="ECO:0000313" key="1">
    <source>
        <dbReference type="EMBL" id="KAJ1370185.1"/>
    </source>
</evidence>
<comment type="caution">
    <text evidence="1">The sequence shown here is derived from an EMBL/GenBank/DDBJ whole genome shotgun (WGS) entry which is preliminary data.</text>
</comment>
<dbReference type="EMBL" id="JAHQIW010006749">
    <property type="protein sequence ID" value="KAJ1370185.1"/>
    <property type="molecule type" value="Genomic_DNA"/>
</dbReference>
<organism evidence="1 2">
    <name type="scientific">Parelaphostrongylus tenuis</name>
    <name type="common">Meningeal worm</name>
    <dbReference type="NCBI Taxonomy" id="148309"/>
    <lineage>
        <taxon>Eukaryota</taxon>
        <taxon>Metazoa</taxon>
        <taxon>Ecdysozoa</taxon>
        <taxon>Nematoda</taxon>
        <taxon>Chromadorea</taxon>
        <taxon>Rhabditida</taxon>
        <taxon>Rhabditina</taxon>
        <taxon>Rhabditomorpha</taxon>
        <taxon>Strongyloidea</taxon>
        <taxon>Metastrongylidae</taxon>
        <taxon>Parelaphostrongylus</taxon>
    </lineage>
</organism>
<name>A0AAD5R628_PARTN</name>
<dbReference type="AlphaFoldDB" id="A0AAD5R628"/>
<dbReference type="Proteomes" id="UP001196413">
    <property type="component" value="Unassembled WGS sequence"/>
</dbReference>
<sequence>MQTVFDVLESQGRSALLPDAVISAFLGQLTVNITYEPLECKDGCFQSYGGYAKMMPAGPAGAAGQAMKCNEATQSGLFLRGT</sequence>
<protein>
    <submittedName>
        <fullName evidence="1">Uncharacterized protein</fullName>
    </submittedName>
</protein>
<proteinExistence type="predicted"/>
<accession>A0AAD5R628</accession>
<gene>
    <name evidence="1" type="ORF">KIN20_031855</name>
</gene>